<dbReference type="InterPro" id="IPR051534">
    <property type="entry name" value="CBASS_pafABC_assoc_protein"/>
</dbReference>
<reference evidence="3" key="2">
    <citation type="submission" date="2021-04" db="EMBL/GenBank/DDBJ databases">
        <authorList>
            <person name="Gilroy R."/>
        </authorList>
    </citation>
    <scope>NUCLEOTIDE SEQUENCE</scope>
    <source>
        <strain evidence="3">ChiHecolR3B27-1887</strain>
    </source>
</reference>
<dbReference type="PROSITE" id="PS52050">
    <property type="entry name" value="WYL"/>
    <property type="match status" value="1"/>
</dbReference>
<comment type="caution">
    <text evidence="3">The sequence shown here is derived from an EMBL/GenBank/DDBJ whole genome shotgun (WGS) entry which is preliminary data.</text>
</comment>
<dbReference type="InterPro" id="IPR028349">
    <property type="entry name" value="PafC-like"/>
</dbReference>
<dbReference type="PANTHER" id="PTHR34580">
    <property type="match status" value="1"/>
</dbReference>
<protein>
    <submittedName>
        <fullName evidence="3">WYL domain-containing protein</fullName>
    </submittedName>
</protein>
<dbReference type="PIRSF" id="PIRSF016838">
    <property type="entry name" value="PafC"/>
    <property type="match status" value="1"/>
</dbReference>
<dbReference type="Pfam" id="PF13280">
    <property type="entry name" value="WYL"/>
    <property type="match status" value="1"/>
</dbReference>
<dbReference type="EMBL" id="DXBZ01000145">
    <property type="protein sequence ID" value="HIZ18901.1"/>
    <property type="molecule type" value="Genomic_DNA"/>
</dbReference>
<evidence type="ECO:0000313" key="4">
    <source>
        <dbReference type="Proteomes" id="UP000824029"/>
    </source>
</evidence>
<feature type="region of interest" description="Disordered" evidence="1">
    <location>
        <begin position="212"/>
        <end position="232"/>
    </location>
</feature>
<feature type="domain" description="WYL" evidence="2">
    <location>
        <begin position="150"/>
        <end position="216"/>
    </location>
</feature>
<evidence type="ECO:0000313" key="3">
    <source>
        <dbReference type="EMBL" id="HIZ18901.1"/>
    </source>
</evidence>
<dbReference type="InterPro" id="IPR026881">
    <property type="entry name" value="WYL_dom"/>
</dbReference>
<evidence type="ECO:0000259" key="2">
    <source>
        <dbReference type="Pfam" id="PF13280"/>
    </source>
</evidence>
<gene>
    <name evidence="3" type="ORF">IAA22_07320</name>
</gene>
<accession>A0A9D2IPY8</accession>
<sequence length="307" mass="32615">MSARSTGAGRPGSLDEARELVALVSSLSEAGDALNAAAVAERLGVSEERGEKLVGLVLCSTLVGGTGLPLVSDEGGLTLVGADGVRGRRLRLTHAETLALVAALERLGVPGDDPLRATLEESLSSEPVGEELVRRLMAGRSGTGPLAAVLSCCARAIASRRELLFSYRKSGEKDAERRRVVPSALRTEDDAWFLDAFDLARGGERTFRLDRMEDASVGGRPEAPQPETRGPSARLVDVSFDDASYLDLLPWHDLQVVSAPAGKPVRARIPYYGGMWLPRMIAACAGSAHCDDPEVAALVKSYAREQL</sequence>
<name>A0A9D2IPY8_9ACTN</name>
<dbReference type="PANTHER" id="PTHR34580:SF3">
    <property type="entry name" value="PROTEIN PAFB"/>
    <property type="match status" value="1"/>
</dbReference>
<organism evidence="3 4">
    <name type="scientific">Candidatus Olsenella stercoravium</name>
    <dbReference type="NCBI Taxonomy" id="2838713"/>
    <lineage>
        <taxon>Bacteria</taxon>
        <taxon>Bacillati</taxon>
        <taxon>Actinomycetota</taxon>
        <taxon>Coriobacteriia</taxon>
        <taxon>Coriobacteriales</taxon>
        <taxon>Atopobiaceae</taxon>
        <taxon>Olsenella</taxon>
    </lineage>
</organism>
<evidence type="ECO:0000256" key="1">
    <source>
        <dbReference type="SAM" id="MobiDB-lite"/>
    </source>
</evidence>
<proteinExistence type="predicted"/>
<dbReference type="Proteomes" id="UP000824029">
    <property type="component" value="Unassembled WGS sequence"/>
</dbReference>
<dbReference type="AlphaFoldDB" id="A0A9D2IPY8"/>
<reference evidence="3" key="1">
    <citation type="journal article" date="2021" name="PeerJ">
        <title>Extensive microbial diversity within the chicken gut microbiome revealed by metagenomics and culture.</title>
        <authorList>
            <person name="Gilroy R."/>
            <person name="Ravi A."/>
            <person name="Getino M."/>
            <person name="Pursley I."/>
            <person name="Horton D.L."/>
            <person name="Alikhan N.F."/>
            <person name="Baker D."/>
            <person name="Gharbi K."/>
            <person name="Hall N."/>
            <person name="Watson M."/>
            <person name="Adriaenssens E.M."/>
            <person name="Foster-Nyarko E."/>
            <person name="Jarju S."/>
            <person name="Secka A."/>
            <person name="Antonio M."/>
            <person name="Oren A."/>
            <person name="Chaudhuri R.R."/>
            <person name="La Ragione R."/>
            <person name="Hildebrand F."/>
            <person name="Pallen M.J."/>
        </authorList>
    </citation>
    <scope>NUCLEOTIDE SEQUENCE</scope>
    <source>
        <strain evidence="3">ChiHecolR3B27-1887</strain>
    </source>
</reference>